<keyword evidence="1" id="KW-0812">Transmembrane</keyword>
<dbReference type="KEGG" id="mars:A8C75_10015"/>
<feature type="transmembrane region" description="Helical" evidence="1">
    <location>
        <begin position="824"/>
        <end position="845"/>
    </location>
</feature>
<keyword evidence="1" id="KW-1133">Transmembrane helix</keyword>
<dbReference type="Proteomes" id="UP000078070">
    <property type="component" value="Chromosome"/>
</dbReference>
<dbReference type="InterPro" id="IPR000873">
    <property type="entry name" value="AMP-dep_synth/lig_dom"/>
</dbReference>
<feature type="transmembrane region" description="Helical" evidence="1">
    <location>
        <begin position="598"/>
        <end position="620"/>
    </location>
</feature>
<name>A0A1A9EXB1_9GAMM</name>
<reference evidence="3 4" key="2">
    <citation type="journal article" date="2018" name="Int. J. Syst. Evol. Microbiol.">
        <title>Marinobacterium aestuarii sp. nov., a benzene-degrading marine bacterium isolated from estuary sediment.</title>
        <authorList>
            <person name="Bae S.S."/>
            <person name="Jung J."/>
            <person name="Chung D."/>
            <person name="Baek K."/>
        </authorList>
    </citation>
    <scope>NUCLEOTIDE SEQUENCE [LARGE SCALE GENOMIC DNA]</scope>
    <source>
        <strain evidence="3 4">ST58-10</strain>
    </source>
</reference>
<feature type="transmembrane region" description="Helical" evidence="1">
    <location>
        <begin position="648"/>
        <end position="669"/>
    </location>
</feature>
<feature type="transmembrane region" description="Helical" evidence="1">
    <location>
        <begin position="742"/>
        <end position="760"/>
    </location>
</feature>
<dbReference type="AlphaFoldDB" id="A0A1A9EXB1"/>
<organism evidence="3 4">
    <name type="scientific">Marinobacterium aestuarii</name>
    <dbReference type="NCBI Taxonomy" id="1821621"/>
    <lineage>
        <taxon>Bacteria</taxon>
        <taxon>Pseudomonadati</taxon>
        <taxon>Pseudomonadota</taxon>
        <taxon>Gammaproteobacteria</taxon>
        <taxon>Oceanospirillales</taxon>
        <taxon>Oceanospirillaceae</taxon>
        <taxon>Marinobacterium</taxon>
    </lineage>
</organism>
<protein>
    <submittedName>
        <fullName evidence="3">AMP-dependent synthetase</fullName>
    </submittedName>
</protein>
<dbReference type="InterPro" id="IPR042099">
    <property type="entry name" value="ANL_N_sf"/>
</dbReference>
<evidence type="ECO:0000313" key="4">
    <source>
        <dbReference type="Proteomes" id="UP000078070"/>
    </source>
</evidence>
<feature type="transmembrane region" description="Helical" evidence="1">
    <location>
        <begin position="566"/>
        <end position="586"/>
    </location>
</feature>
<dbReference type="EMBL" id="CP015839">
    <property type="protein sequence ID" value="ANG62784.1"/>
    <property type="molecule type" value="Genomic_DNA"/>
</dbReference>
<dbReference type="RefSeq" id="WP_067381499.1">
    <property type="nucleotide sequence ID" value="NZ_CP015839.1"/>
</dbReference>
<evidence type="ECO:0000259" key="2">
    <source>
        <dbReference type="Pfam" id="PF00501"/>
    </source>
</evidence>
<dbReference type="Pfam" id="PF00501">
    <property type="entry name" value="AMP-binding"/>
    <property type="match status" value="1"/>
</dbReference>
<dbReference type="SUPFAM" id="SSF56801">
    <property type="entry name" value="Acetyl-CoA synthetase-like"/>
    <property type="match status" value="1"/>
</dbReference>
<keyword evidence="1" id="KW-0472">Membrane</keyword>
<feature type="transmembrane region" description="Helical" evidence="1">
    <location>
        <begin position="690"/>
        <end position="709"/>
    </location>
</feature>
<feature type="domain" description="AMP-dependent synthetase/ligase" evidence="2">
    <location>
        <begin position="125"/>
        <end position="343"/>
    </location>
</feature>
<sequence length="871" mass="93672">MFFDLDHLRAFGARPCLLDTQGTTLSYAQLADQADAFGANLAESLGTPAAKQPDQHGSRRLIAIEAASDPVAISAYIGTLAAGHAVLPIPAGATDAAQALEQRFRPAASFRHIDGRWQLRTHAGPATPLHPDLALLLQTSGSTGQGRGVRLSAAALQANAESIAEYLELNAADRAALVLPLHYSYGLSVLHSHLLCGASLWLHPDTVLTPGFGAALAQSGATNLAGVPHHFSLLESAGLDRSLPSSLRFLSVAGGAMAPQNVSQWAARMEARGGRFQVMYGQTEACARIAWLPPALAQQAPDAIGIAIPGGELALRDEQGRTLQAPEAEGELIYRGANVMMGYAQDQTDLARGAELRELATGDLARRDSNGIYRITGRLSRMSKIAGLRIGHDALERALCDAGREVAVWGDDRRIGIAVIGATHDPGEIRARAAELSGIGLQHFDIQLLEALPRRSNGKVDYPALKAQFASKPRNNSVLAAYRATFAPRPVEAGDSFASLGGDSLSHVELTLALEERIGGVPQGWERMSIADLEQAEPPRGQSVPTELVARVLAIMAVVVSHQTLWPLYGGSAAMIILMGMSIAAYRWDALASGDMRAYFTPMLGVLVPYYGVLAGYSLAWGEIPWVSALLLGNFALTTPETQQMLPYLYWFVEAYVQISLLIAIPFMIPPLRRALAGNTHTRDKKRFGFGLCLFAVAAALRFTVPEIWPMQGRALFTVPWVLYMFALGWCISTAQTQRDRLLVLGLACLIMPLAAYLGGNWLGGWIKYMSLLALVGLLCFVPQVHLPRCAIRPVMRLAQAAFPIYLLHRLVPEVLLPLAGIEARGPVIDIIAITGGIGLGLLAATAQRRLLAQRLERKEREPEQLASAAR</sequence>
<evidence type="ECO:0000313" key="3">
    <source>
        <dbReference type="EMBL" id="ANG62784.1"/>
    </source>
</evidence>
<proteinExistence type="predicted"/>
<dbReference type="PANTHER" id="PTHR43767:SF1">
    <property type="entry name" value="NONRIBOSOMAL PEPTIDE SYNTHASE PES1 (EUROFUNG)-RELATED"/>
    <property type="match status" value="1"/>
</dbReference>
<dbReference type="OrthoDB" id="9803968at2"/>
<dbReference type="PANTHER" id="PTHR43767">
    <property type="entry name" value="LONG-CHAIN-FATTY-ACID--COA LIGASE"/>
    <property type="match status" value="1"/>
</dbReference>
<dbReference type="InterPro" id="IPR050237">
    <property type="entry name" value="ATP-dep_AMP-bd_enzyme"/>
</dbReference>
<evidence type="ECO:0000256" key="1">
    <source>
        <dbReference type="SAM" id="Phobius"/>
    </source>
</evidence>
<dbReference type="STRING" id="1821621.A8C75_10015"/>
<reference evidence="4" key="1">
    <citation type="submission" date="2016-05" db="EMBL/GenBank/DDBJ databases">
        <authorList>
            <person name="Baek K."/>
            <person name="Yang S.-J."/>
        </authorList>
    </citation>
    <scope>NUCLEOTIDE SEQUENCE [LARGE SCALE GENOMIC DNA]</scope>
    <source>
        <strain evidence="4">ST58-10</strain>
    </source>
</reference>
<accession>A0A1A9EXB1</accession>
<gene>
    <name evidence="3" type="ORF">A8C75_10015</name>
</gene>
<feature type="transmembrane region" description="Helical" evidence="1">
    <location>
        <begin position="715"/>
        <end position="735"/>
    </location>
</feature>
<dbReference type="Gene3D" id="3.40.50.12780">
    <property type="entry name" value="N-terminal domain of ligase-like"/>
    <property type="match status" value="1"/>
</dbReference>
<keyword evidence="4" id="KW-1185">Reference proteome</keyword>